<reference evidence="1 2" key="1">
    <citation type="journal article" date="2018" name="Nat. Genet.">
        <title>The Rosa genome provides new insights in the design of modern roses.</title>
        <authorList>
            <person name="Bendahmane M."/>
        </authorList>
    </citation>
    <scope>NUCLEOTIDE SEQUENCE [LARGE SCALE GENOMIC DNA]</scope>
    <source>
        <strain evidence="2">cv. Old Blush</strain>
    </source>
</reference>
<accession>A0A2P6P5M6</accession>
<dbReference type="Proteomes" id="UP000238479">
    <property type="component" value="Chromosome 7"/>
</dbReference>
<dbReference type="AlphaFoldDB" id="A0A2P6P5M6"/>
<name>A0A2P6P5M6_ROSCH</name>
<evidence type="ECO:0000313" key="1">
    <source>
        <dbReference type="EMBL" id="PRQ17240.1"/>
    </source>
</evidence>
<gene>
    <name evidence="1" type="ORF">RchiOBHm_Chr7g0192831</name>
</gene>
<dbReference type="EMBL" id="PDCK01000045">
    <property type="protein sequence ID" value="PRQ17240.1"/>
    <property type="molecule type" value="Genomic_DNA"/>
</dbReference>
<dbReference type="Gramene" id="PRQ17240">
    <property type="protein sequence ID" value="PRQ17240"/>
    <property type="gene ID" value="RchiOBHm_Chr7g0192831"/>
</dbReference>
<organism evidence="1 2">
    <name type="scientific">Rosa chinensis</name>
    <name type="common">China rose</name>
    <dbReference type="NCBI Taxonomy" id="74649"/>
    <lineage>
        <taxon>Eukaryota</taxon>
        <taxon>Viridiplantae</taxon>
        <taxon>Streptophyta</taxon>
        <taxon>Embryophyta</taxon>
        <taxon>Tracheophyta</taxon>
        <taxon>Spermatophyta</taxon>
        <taxon>Magnoliopsida</taxon>
        <taxon>eudicotyledons</taxon>
        <taxon>Gunneridae</taxon>
        <taxon>Pentapetalae</taxon>
        <taxon>rosids</taxon>
        <taxon>fabids</taxon>
        <taxon>Rosales</taxon>
        <taxon>Rosaceae</taxon>
        <taxon>Rosoideae</taxon>
        <taxon>Rosoideae incertae sedis</taxon>
        <taxon>Rosa</taxon>
    </lineage>
</organism>
<protein>
    <submittedName>
        <fullName evidence="1">Uncharacterized protein</fullName>
    </submittedName>
</protein>
<proteinExistence type="predicted"/>
<evidence type="ECO:0000313" key="2">
    <source>
        <dbReference type="Proteomes" id="UP000238479"/>
    </source>
</evidence>
<sequence>MLCHKQSYDIWFMGSWFDSSFLKSFIHLRHQTSVITNHFVHCSWPLRLSLSLSFFFGSAEVLFDKFKIFKDFADELL</sequence>
<comment type="caution">
    <text evidence="1">The sequence shown here is derived from an EMBL/GenBank/DDBJ whole genome shotgun (WGS) entry which is preliminary data.</text>
</comment>
<keyword evidence="2" id="KW-1185">Reference proteome</keyword>